<protein>
    <submittedName>
        <fullName evidence="2">Uncharacterized protein</fullName>
    </submittedName>
</protein>
<accession>A0A9Q3BBD1</accession>
<feature type="region of interest" description="Disordered" evidence="1">
    <location>
        <begin position="67"/>
        <end position="101"/>
    </location>
</feature>
<evidence type="ECO:0000256" key="1">
    <source>
        <dbReference type="SAM" id="MobiDB-lite"/>
    </source>
</evidence>
<comment type="caution">
    <text evidence="2">The sequence shown here is derived from an EMBL/GenBank/DDBJ whole genome shotgun (WGS) entry which is preliminary data.</text>
</comment>
<keyword evidence="3" id="KW-1185">Reference proteome</keyword>
<sequence>MEHGQQEVQPTSHWEELGASSQKSFLKEIPFKDLMVITKGWNPTRKFKLLEERATRIRENQATIQDIQEQMNPTGHTLIPSGSQGLDQPNSPVASHHSSTS</sequence>
<evidence type="ECO:0000313" key="3">
    <source>
        <dbReference type="Proteomes" id="UP000765509"/>
    </source>
</evidence>
<name>A0A9Q3BBD1_9BASI</name>
<evidence type="ECO:0000313" key="2">
    <source>
        <dbReference type="EMBL" id="MBW0461910.1"/>
    </source>
</evidence>
<dbReference type="Proteomes" id="UP000765509">
    <property type="component" value="Unassembled WGS sequence"/>
</dbReference>
<organism evidence="2 3">
    <name type="scientific">Austropuccinia psidii MF-1</name>
    <dbReference type="NCBI Taxonomy" id="1389203"/>
    <lineage>
        <taxon>Eukaryota</taxon>
        <taxon>Fungi</taxon>
        <taxon>Dikarya</taxon>
        <taxon>Basidiomycota</taxon>
        <taxon>Pucciniomycotina</taxon>
        <taxon>Pucciniomycetes</taxon>
        <taxon>Pucciniales</taxon>
        <taxon>Sphaerophragmiaceae</taxon>
        <taxon>Austropuccinia</taxon>
    </lineage>
</organism>
<dbReference type="AlphaFoldDB" id="A0A9Q3BBD1"/>
<gene>
    <name evidence="2" type="ORF">O181_001625</name>
</gene>
<reference evidence="2" key="1">
    <citation type="submission" date="2021-03" db="EMBL/GenBank/DDBJ databases">
        <title>Draft genome sequence of rust myrtle Austropuccinia psidii MF-1, a brazilian biotype.</title>
        <authorList>
            <person name="Quecine M.C."/>
            <person name="Pachon D.M.R."/>
            <person name="Bonatelli M.L."/>
            <person name="Correr F.H."/>
            <person name="Franceschini L.M."/>
            <person name="Leite T.F."/>
            <person name="Margarido G.R.A."/>
            <person name="Almeida C.A."/>
            <person name="Ferrarezi J.A."/>
            <person name="Labate C.A."/>
        </authorList>
    </citation>
    <scope>NUCLEOTIDE SEQUENCE</scope>
    <source>
        <strain evidence="2">MF-1</strain>
    </source>
</reference>
<proteinExistence type="predicted"/>
<dbReference type="EMBL" id="AVOT02000242">
    <property type="protein sequence ID" value="MBW0461910.1"/>
    <property type="molecule type" value="Genomic_DNA"/>
</dbReference>